<evidence type="ECO:0000256" key="2">
    <source>
        <dbReference type="ARBA" id="ARBA00022475"/>
    </source>
</evidence>
<dbReference type="OrthoDB" id="9786665at2"/>
<dbReference type="Proteomes" id="UP000189956">
    <property type="component" value="Unassembled WGS sequence"/>
</dbReference>
<organism evidence="4 6">
    <name type="scientific">Porphyromonas cangingivalis</name>
    <dbReference type="NCBI Taxonomy" id="36874"/>
    <lineage>
        <taxon>Bacteria</taxon>
        <taxon>Pseudomonadati</taxon>
        <taxon>Bacteroidota</taxon>
        <taxon>Bacteroidia</taxon>
        <taxon>Bacteroidales</taxon>
        <taxon>Porphyromonadaceae</taxon>
        <taxon>Porphyromonas</taxon>
    </lineage>
</organism>
<feature type="transmembrane region" description="Helical" evidence="3">
    <location>
        <begin position="333"/>
        <end position="349"/>
    </location>
</feature>
<dbReference type="AlphaFoldDB" id="A0A099WNY4"/>
<dbReference type="SUPFAM" id="SSF103473">
    <property type="entry name" value="MFS general substrate transporter"/>
    <property type="match status" value="1"/>
</dbReference>
<keyword evidence="4" id="KW-0813">Transport</keyword>
<dbReference type="PANTHER" id="PTHR43702">
    <property type="entry name" value="L-FUCOSE-PROTON SYMPORTER"/>
    <property type="match status" value="1"/>
</dbReference>
<feature type="transmembrane region" description="Helical" evidence="3">
    <location>
        <begin position="356"/>
        <end position="373"/>
    </location>
</feature>
<gene>
    <name evidence="4" type="ORF">HQ35_00955</name>
    <name evidence="5" type="ORF">SAMN02745205_01855</name>
</gene>
<dbReference type="RefSeq" id="WP_036848546.1">
    <property type="nucleotide sequence ID" value="NZ_CALTZT010000009.1"/>
</dbReference>
<feature type="transmembrane region" description="Helical" evidence="3">
    <location>
        <begin position="169"/>
        <end position="192"/>
    </location>
</feature>
<dbReference type="Gene3D" id="1.20.1250.20">
    <property type="entry name" value="MFS general substrate transporter like domains"/>
    <property type="match status" value="3"/>
</dbReference>
<feature type="transmembrane region" description="Helical" evidence="3">
    <location>
        <begin position="438"/>
        <end position="458"/>
    </location>
</feature>
<dbReference type="eggNOG" id="COG0738">
    <property type="taxonomic scope" value="Bacteria"/>
</dbReference>
<sequence>MSVNQHQQQSYLGPFIIMVVLMSLIGLITSLNQQFQVPMQAAYLLLGGQYTNTLTTLLTFSFFSAYLVMGPLTSRYVERNGYKKSLIFGLIILIVSFGLYQLSAYVFDTFDYPKFEAHIDEAKGILALRGESLQAMIAKAAETGNFEVMFTKTGEYSSLKYLPEIVIPYAYWVFLLAAFVAGTALTYLQVVVNPYLVACDVKGTSGVQRQSIAGAGNSLMNTLAPLFVAYVIFSGKSGLDINISSLYIPILCLMILVLLIVFFLKGTNLPSIASTEKKVGEVLPDSIFSFRHLVLGVVAIFTYVGVEVCIGANLNLFAMDNGILFDKAANMTMLYWLGLLIGRVFGSIFSKISGQVQLTVASAGAAILVLIAVGTSNPWFLVGVGLFHSIMWPAIFSLAIEGLGRYTSKGTGLLMMGVFGGAVLPLVQGALADSFGSWEYTWLIVAVGELYLLYYALFGSRVHKRDVQ</sequence>
<keyword evidence="3" id="KW-0812">Transmembrane</keyword>
<evidence type="ECO:0000313" key="4">
    <source>
        <dbReference type="EMBL" id="KGN83019.1"/>
    </source>
</evidence>
<dbReference type="EMBL" id="JQJD01000003">
    <property type="protein sequence ID" value="KGN83019.1"/>
    <property type="molecule type" value="Genomic_DNA"/>
</dbReference>
<keyword evidence="3" id="KW-1133">Transmembrane helix</keyword>
<protein>
    <submittedName>
        <fullName evidence="4">Glucose transporter</fullName>
    </submittedName>
    <submittedName>
        <fullName evidence="5">MFS transporter, FHS family, L-fucose permease</fullName>
    </submittedName>
</protein>
<feature type="transmembrane region" description="Helical" evidence="3">
    <location>
        <begin position="293"/>
        <end position="313"/>
    </location>
</feature>
<proteinExistence type="predicted"/>
<dbReference type="InterPro" id="IPR050375">
    <property type="entry name" value="MFS_TsgA-like"/>
</dbReference>
<dbReference type="PANTHER" id="PTHR43702:SF3">
    <property type="entry name" value="PROTEIN TSGA"/>
    <property type="match status" value="1"/>
</dbReference>
<dbReference type="EMBL" id="FUWL01000020">
    <property type="protein sequence ID" value="SJZ76861.1"/>
    <property type="molecule type" value="Genomic_DNA"/>
</dbReference>
<evidence type="ECO:0000313" key="6">
    <source>
        <dbReference type="Proteomes" id="UP000030125"/>
    </source>
</evidence>
<reference evidence="4 6" key="1">
    <citation type="submission" date="2014-08" db="EMBL/GenBank/DDBJ databases">
        <title>Porphyromonas cangingivalis strain:COT-109_OH1386 Genome sequencing.</title>
        <authorList>
            <person name="Wallis C."/>
            <person name="Deusch O."/>
            <person name="O'Flynn C."/>
            <person name="Davis I."/>
            <person name="Jospin G."/>
            <person name="Darling A.E."/>
            <person name="Coil D.A."/>
            <person name="Alexiev A."/>
            <person name="Horsfall A."/>
            <person name="Kirkwood N."/>
            <person name="Harris S."/>
            <person name="Eisen J.A."/>
        </authorList>
    </citation>
    <scope>NUCLEOTIDE SEQUENCE [LARGE SCALE GENOMIC DNA]</scope>
    <source>
        <strain evidence="6">COT-109 OH1386</strain>
        <strain evidence="4">COT-109_OH1386</strain>
    </source>
</reference>
<keyword evidence="6" id="KW-1185">Reference proteome</keyword>
<keyword evidence="2" id="KW-1003">Cell membrane</keyword>
<dbReference type="STRING" id="36874.HQ34_09395"/>
<feature type="transmembrane region" description="Helical" evidence="3">
    <location>
        <begin position="412"/>
        <end position="432"/>
    </location>
</feature>
<feature type="transmembrane region" description="Helical" evidence="3">
    <location>
        <begin position="85"/>
        <end position="107"/>
    </location>
</feature>
<evidence type="ECO:0000313" key="7">
    <source>
        <dbReference type="Proteomes" id="UP000189956"/>
    </source>
</evidence>
<dbReference type="InterPro" id="IPR036259">
    <property type="entry name" value="MFS_trans_sf"/>
</dbReference>
<accession>A0A099WNY4</accession>
<keyword evidence="4" id="KW-0762">Sugar transport</keyword>
<comment type="subcellular location">
    <subcellularLocation>
        <location evidence="1">Cell inner membrane</location>
        <topology evidence="1">Multi-pass membrane protein</topology>
    </subcellularLocation>
</comment>
<evidence type="ECO:0000256" key="1">
    <source>
        <dbReference type="ARBA" id="ARBA00004429"/>
    </source>
</evidence>
<name>A0A099WNY4_PORCN</name>
<evidence type="ECO:0000256" key="3">
    <source>
        <dbReference type="SAM" id="Phobius"/>
    </source>
</evidence>
<evidence type="ECO:0000313" key="5">
    <source>
        <dbReference type="EMBL" id="SJZ76861.1"/>
    </source>
</evidence>
<feature type="transmembrane region" description="Helical" evidence="3">
    <location>
        <begin position="212"/>
        <end position="233"/>
    </location>
</feature>
<feature type="transmembrane region" description="Helical" evidence="3">
    <location>
        <begin position="379"/>
        <end position="400"/>
    </location>
</feature>
<dbReference type="Proteomes" id="UP000030125">
    <property type="component" value="Unassembled WGS sequence"/>
</dbReference>
<feature type="transmembrane region" description="Helical" evidence="3">
    <location>
        <begin position="51"/>
        <end position="73"/>
    </location>
</feature>
<keyword evidence="3" id="KW-0472">Membrane</keyword>
<reference evidence="5 7" key="2">
    <citation type="submission" date="2017-02" db="EMBL/GenBank/DDBJ databases">
        <authorList>
            <person name="Peterson S.W."/>
        </authorList>
    </citation>
    <scope>NUCLEOTIDE SEQUENCE [LARGE SCALE GENOMIC DNA]</scope>
    <source>
        <strain evidence="5 7">ATCC 700135</strain>
    </source>
</reference>
<feature type="transmembrane region" description="Helical" evidence="3">
    <location>
        <begin position="12"/>
        <end position="31"/>
    </location>
</feature>
<feature type="transmembrane region" description="Helical" evidence="3">
    <location>
        <begin position="245"/>
        <end position="264"/>
    </location>
</feature>
<dbReference type="GO" id="GO:0005886">
    <property type="term" value="C:plasma membrane"/>
    <property type="evidence" value="ECO:0007669"/>
    <property type="project" value="UniProtKB-SubCell"/>
</dbReference>